<dbReference type="SMART" id="SM01381">
    <property type="entry name" value="7TM_GPCR_Srsx"/>
    <property type="match status" value="1"/>
</dbReference>
<keyword evidence="10 12" id="KW-0675">Receptor</keyword>
<name>A0AAV6ZIE2_ENGPU</name>
<keyword evidence="16" id="KW-1185">Reference proteome</keyword>
<comment type="similarity">
    <text evidence="2 12">Belongs to the G-protein coupled receptor 1 family.</text>
</comment>
<dbReference type="PANTHER" id="PTHR26452">
    <property type="entry name" value="OLFACTORY RECEPTOR"/>
    <property type="match status" value="1"/>
</dbReference>
<dbReference type="InterPro" id="IPR017452">
    <property type="entry name" value="GPCR_Rhodpsn_7TM"/>
</dbReference>
<keyword evidence="6 13" id="KW-0552">Olfaction</keyword>
<feature type="transmembrane region" description="Helical" evidence="13">
    <location>
        <begin position="140"/>
        <end position="161"/>
    </location>
</feature>
<dbReference type="AlphaFoldDB" id="A0AAV6ZIE2"/>
<dbReference type="Proteomes" id="UP000824782">
    <property type="component" value="Unassembled WGS sequence"/>
</dbReference>
<protein>
    <recommendedName>
        <fullName evidence="13">Olfactory receptor</fullName>
    </recommendedName>
</protein>
<feature type="transmembrane region" description="Helical" evidence="13">
    <location>
        <begin position="101"/>
        <end position="119"/>
    </location>
</feature>
<feature type="transmembrane region" description="Helical" evidence="13">
    <location>
        <begin position="27"/>
        <end position="48"/>
    </location>
</feature>
<organism evidence="15 16">
    <name type="scientific">Engystomops pustulosus</name>
    <name type="common">Tungara frog</name>
    <name type="synonym">Physalaemus pustulosus</name>
    <dbReference type="NCBI Taxonomy" id="76066"/>
    <lineage>
        <taxon>Eukaryota</taxon>
        <taxon>Metazoa</taxon>
        <taxon>Chordata</taxon>
        <taxon>Craniata</taxon>
        <taxon>Vertebrata</taxon>
        <taxon>Euteleostomi</taxon>
        <taxon>Amphibia</taxon>
        <taxon>Batrachia</taxon>
        <taxon>Anura</taxon>
        <taxon>Neobatrachia</taxon>
        <taxon>Hyloidea</taxon>
        <taxon>Leptodactylidae</taxon>
        <taxon>Leiuperinae</taxon>
        <taxon>Engystomops</taxon>
    </lineage>
</organism>
<dbReference type="InterPro" id="IPR050516">
    <property type="entry name" value="Olfactory_GPCR"/>
</dbReference>
<dbReference type="FunFam" id="1.20.1070.10:FF:000001">
    <property type="entry name" value="Olfactory receptor"/>
    <property type="match status" value="1"/>
</dbReference>
<feature type="transmembrane region" description="Helical" evidence="13">
    <location>
        <begin position="60"/>
        <end position="81"/>
    </location>
</feature>
<dbReference type="EMBL" id="WNYA01000254">
    <property type="protein sequence ID" value="KAG8549076.1"/>
    <property type="molecule type" value="Genomic_DNA"/>
</dbReference>
<dbReference type="PROSITE" id="PS00237">
    <property type="entry name" value="G_PROTEIN_RECEP_F1_1"/>
    <property type="match status" value="1"/>
</dbReference>
<keyword evidence="11 12" id="KW-0807">Transducer</keyword>
<dbReference type="GO" id="GO:0004984">
    <property type="term" value="F:olfactory receptor activity"/>
    <property type="evidence" value="ECO:0007669"/>
    <property type="project" value="InterPro"/>
</dbReference>
<dbReference type="InterPro" id="IPR000725">
    <property type="entry name" value="Olfact_rcpt"/>
</dbReference>
<keyword evidence="3 13" id="KW-1003">Cell membrane</keyword>
<dbReference type="GO" id="GO:0005886">
    <property type="term" value="C:plasma membrane"/>
    <property type="evidence" value="ECO:0007669"/>
    <property type="project" value="UniProtKB-SubCell"/>
</dbReference>
<accession>A0AAV6ZIE2</accession>
<reference evidence="15" key="1">
    <citation type="thesis" date="2020" institute="ProQuest LLC" country="789 East Eisenhower Parkway, Ann Arbor, MI, USA">
        <title>Comparative Genomics and Chromosome Evolution.</title>
        <authorList>
            <person name="Mudd A.B."/>
        </authorList>
    </citation>
    <scope>NUCLEOTIDE SEQUENCE</scope>
    <source>
        <strain evidence="15">237g6f4</strain>
        <tissue evidence="15">Blood</tissue>
    </source>
</reference>
<evidence type="ECO:0000256" key="7">
    <source>
        <dbReference type="ARBA" id="ARBA00022989"/>
    </source>
</evidence>
<keyword evidence="7 13" id="KW-1133">Transmembrane helix</keyword>
<dbReference type="FunFam" id="1.10.1220.70:FF:000001">
    <property type="entry name" value="Olfactory receptor"/>
    <property type="match status" value="1"/>
</dbReference>
<dbReference type="PRINTS" id="PR00237">
    <property type="entry name" value="GPCRRHODOPSN"/>
</dbReference>
<dbReference type="PROSITE" id="PS50262">
    <property type="entry name" value="G_PROTEIN_RECEP_F1_2"/>
    <property type="match status" value="1"/>
</dbReference>
<keyword evidence="8 12" id="KW-0297">G-protein coupled receptor</keyword>
<evidence type="ECO:0000313" key="15">
    <source>
        <dbReference type="EMBL" id="KAG8549076.1"/>
    </source>
</evidence>
<dbReference type="InterPro" id="IPR000276">
    <property type="entry name" value="GPCR_Rhodpsn"/>
</dbReference>
<evidence type="ECO:0000256" key="5">
    <source>
        <dbReference type="ARBA" id="ARBA00022692"/>
    </source>
</evidence>
<evidence type="ECO:0000256" key="11">
    <source>
        <dbReference type="ARBA" id="ARBA00023224"/>
    </source>
</evidence>
<keyword evidence="9 13" id="KW-0472">Membrane</keyword>
<feature type="transmembrane region" description="Helical" evidence="13">
    <location>
        <begin position="203"/>
        <end position="224"/>
    </location>
</feature>
<dbReference type="SUPFAM" id="SSF81321">
    <property type="entry name" value="Family A G protein-coupled receptor-like"/>
    <property type="match status" value="1"/>
</dbReference>
<evidence type="ECO:0000256" key="8">
    <source>
        <dbReference type="ARBA" id="ARBA00023040"/>
    </source>
</evidence>
<evidence type="ECO:0000256" key="9">
    <source>
        <dbReference type="ARBA" id="ARBA00023136"/>
    </source>
</evidence>
<feature type="domain" description="G-protein coupled receptors family 1 profile" evidence="14">
    <location>
        <begin position="40"/>
        <end position="288"/>
    </location>
</feature>
<dbReference type="Gene3D" id="1.20.1070.10">
    <property type="entry name" value="Rhodopsin 7-helix transmembrane proteins"/>
    <property type="match status" value="1"/>
</dbReference>
<keyword evidence="5 12" id="KW-0812">Transmembrane</keyword>
<comment type="caution">
    <text evidence="15">The sequence shown here is derived from an EMBL/GenBank/DDBJ whole genome shotgun (WGS) entry which is preliminary data.</text>
</comment>
<evidence type="ECO:0000256" key="6">
    <source>
        <dbReference type="ARBA" id="ARBA00022725"/>
    </source>
</evidence>
<dbReference type="GO" id="GO:0004930">
    <property type="term" value="F:G protein-coupled receptor activity"/>
    <property type="evidence" value="ECO:0007669"/>
    <property type="project" value="UniProtKB-KW"/>
</dbReference>
<comment type="subcellular location">
    <subcellularLocation>
        <location evidence="1 13">Cell membrane</location>
        <topology evidence="1 13">Multi-pass membrane protein</topology>
    </subcellularLocation>
</comment>
<evidence type="ECO:0000256" key="12">
    <source>
        <dbReference type="RuleBase" id="RU000688"/>
    </source>
</evidence>
<proteinExistence type="inferred from homology"/>
<gene>
    <name evidence="15" type="ORF">GDO81_022806</name>
</gene>
<evidence type="ECO:0000256" key="1">
    <source>
        <dbReference type="ARBA" id="ARBA00004651"/>
    </source>
</evidence>
<evidence type="ECO:0000259" key="14">
    <source>
        <dbReference type="PROSITE" id="PS50262"/>
    </source>
</evidence>
<evidence type="ECO:0000256" key="2">
    <source>
        <dbReference type="ARBA" id="ARBA00010663"/>
    </source>
</evidence>
<evidence type="ECO:0000256" key="10">
    <source>
        <dbReference type="ARBA" id="ARBA00023170"/>
    </source>
</evidence>
<evidence type="ECO:0000313" key="16">
    <source>
        <dbReference type="Proteomes" id="UP000824782"/>
    </source>
</evidence>
<keyword evidence="4 13" id="KW-0716">Sensory transduction</keyword>
<sequence length="322" mass="36752">MDLKNQTFISFTLLGLSEKPSLRLPLFSFYVGAYIICILGNVLILTLITTQSPLHTPMYFLLGNLSFVDICLTSITVPRALSSLLTKDLSISFLSCFTQLFLFHMVGNMDSFLLAVMALDRYAAVCQPLRYTTIMRRRTCITLLASSWLIVSLHSTLFTTMTSSLSYCDWSIHHYFCDVPAMLQLSCTDTSAQQMVVFIEGSLIVMGPMMFILGSYVLIIRAVLKLRTSKGRRRTFSTCSSHLTVVILFYSSIIFMYFRPSSLYSAAYDRVISVVYSIITPMLNPFIYSLRNKEVKSAVKKVIKRGQKHQKWMEEIKEEKEY</sequence>
<evidence type="ECO:0000256" key="3">
    <source>
        <dbReference type="ARBA" id="ARBA00022475"/>
    </source>
</evidence>
<dbReference type="Pfam" id="PF13853">
    <property type="entry name" value="7tm_4"/>
    <property type="match status" value="1"/>
</dbReference>
<feature type="transmembrane region" description="Helical" evidence="13">
    <location>
        <begin position="236"/>
        <end position="258"/>
    </location>
</feature>
<feature type="transmembrane region" description="Helical" evidence="13">
    <location>
        <begin position="270"/>
        <end position="290"/>
    </location>
</feature>
<evidence type="ECO:0000256" key="13">
    <source>
        <dbReference type="RuleBase" id="RU363047"/>
    </source>
</evidence>
<dbReference type="PRINTS" id="PR00245">
    <property type="entry name" value="OLFACTORYR"/>
</dbReference>
<evidence type="ECO:0000256" key="4">
    <source>
        <dbReference type="ARBA" id="ARBA00022606"/>
    </source>
</evidence>